<dbReference type="Proteomes" id="UP001204953">
    <property type="component" value="Unassembled WGS sequence"/>
</dbReference>
<gene>
    <name evidence="2" type="ORF">NJ959_16060</name>
</gene>
<evidence type="ECO:0000313" key="3">
    <source>
        <dbReference type="Proteomes" id="UP001204953"/>
    </source>
</evidence>
<dbReference type="AlphaFoldDB" id="A0AAE3GSX2"/>
<evidence type="ECO:0000313" key="2">
    <source>
        <dbReference type="EMBL" id="MCP2729949.1"/>
    </source>
</evidence>
<accession>A0AAE3GSX2</accession>
<feature type="region of interest" description="Disordered" evidence="1">
    <location>
        <begin position="73"/>
        <end position="100"/>
    </location>
</feature>
<comment type="caution">
    <text evidence="2">The sequence shown here is derived from an EMBL/GenBank/DDBJ whole genome shotgun (WGS) entry which is preliminary data.</text>
</comment>
<sequence>MRQFNYFKKISKYGNNFFSLMFVIPLALHNTVLMTPTDYHGKTTESFQENTRKTKIEPLVFPLAQVNLVKSLEENKKNQSPENKNEETIAKQNPTKPTVLGNDLLKELRNKVRRDLLASGTNSEAVVDQTLNSLPIEELSNSAFFFNRGKLKAGTIGSLAISQNSIARTYSQYLEPILTVELGFKIERIKGGYGGENLYKIRNDEGVEFYLSLIGFGSFNSQTFVVLWEKDPRSL</sequence>
<evidence type="ECO:0000256" key="1">
    <source>
        <dbReference type="SAM" id="MobiDB-lite"/>
    </source>
</evidence>
<proteinExistence type="predicted"/>
<dbReference type="EMBL" id="JAMZMM010000156">
    <property type="protein sequence ID" value="MCP2729949.1"/>
    <property type="molecule type" value="Genomic_DNA"/>
</dbReference>
<reference evidence="2" key="1">
    <citation type="submission" date="2022-06" db="EMBL/GenBank/DDBJ databases">
        <title>New cyanobacteria of genus Symplocastrum in benthos of Lake Baikal.</title>
        <authorList>
            <person name="Sorokovikova E."/>
            <person name="Tikhonova I."/>
            <person name="Krasnopeev A."/>
            <person name="Evseev P."/>
            <person name="Gladkikh A."/>
            <person name="Belykh O."/>
        </authorList>
    </citation>
    <scope>NUCLEOTIDE SEQUENCE</scope>
    <source>
        <strain evidence="2">BBK-W-15</strain>
    </source>
</reference>
<keyword evidence="3" id="KW-1185">Reference proteome</keyword>
<organism evidence="2 3">
    <name type="scientific">Limnofasciculus baicalensis BBK-W-15</name>
    <dbReference type="NCBI Taxonomy" id="2699891"/>
    <lineage>
        <taxon>Bacteria</taxon>
        <taxon>Bacillati</taxon>
        <taxon>Cyanobacteriota</taxon>
        <taxon>Cyanophyceae</taxon>
        <taxon>Coleofasciculales</taxon>
        <taxon>Coleofasciculaceae</taxon>
        <taxon>Limnofasciculus</taxon>
        <taxon>Limnofasciculus baicalensis</taxon>
    </lineage>
</organism>
<dbReference type="RefSeq" id="WP_254012722.1">
    <property type="nucleotide sequence ID" value="NZ_JAMZMM010000156.1"/>
</dbReference>
<protein>
    <submittedName>
        <fullName evidence="2">Uncharacterized protein</fullName>
    </submittedName>
</protein>
<feature type="compositionally biased region" description="Basic and acidic residues" evidence="1">
    <location>
        <begin position="73"/>
        <end position="89"/>
    </location>
</feature>
<name>A0AAE3GSX2_9CYAN</name>